<feature type="domain" description="Tail specific protease" evidence="2">
    <location>
        <begin position="117"/>
        <end position="328"/>
    </location>
</feature>
<proteinExistence type="predicted"/>
<keyword evidence="4" id="KW-1185">Reference proteome</keyword>
<feature type="region of interest" description="Disordered" evidence="1">
    <location>
        <begin position="89"/>
        <end position="110"/>
    </location>
</feature>
<protein>
    <submittedName>
        <fullName evidence="3">S41 family peptidase</fullName>
    </submittedName>
</protein>
<sequence>MLAPTATFTVAAAERELTYLDKFFRENDAGAPTRLTEKGTAYFDNALLKAKKQLQQAGTWSECCPIYYRYLEHFRVNHMGLQLPAHLQQETPDSEFSAREHTNESPSAEALSEQTLLLRLPSFDDHYKEPLAQLLHAHRSLLQQCNNWIIDMRYNAGGSDHNYDSLLPWLVADENVSIGTQWLATADNIKCREFVKDMLQRNGGNEEIVAYLETAVTRMKQAAPGTFVNPEPEAVHFERVTPEPQRPDRVAILIGPECYSSGEQFLLTVRQSFSVKLVGQPTGGALDYSNLAFHELPESGITLWYAISRSNRLPQYPVDNTGVLPDIYLPTDQDTSDDQVARVQQWLEGGSLGPL</sequence>
<evidence type="ECO:0000256" key="1">
    <source>
        <dbReference type="SAM" id="MobiDB-lite"/>
    </source>
</evidence>
<accession>A0ABV7HWZ0</accession>
<dbReference type="Pfam" id="PF03572">
    <property type="entry name" value="Peptidase_S41"/>
    <property type="match status" value="1"/>
</dbReference>
<dbReference type="Gene3D" id="3.90.226.10">
    <property type="entry name" value="2-enoyl-CoA Hydratase, Chain A, domain 1"/>
    <property type="match status" value="1"/>
</dbReference>
<gene>
    <name evidence="3" type="ORF">ACFOEB_15520</name>
</gene>
<reference evidence="4" key="1">
    <citation type="journal article" date="2019" name="Int. J. Syst. Evol. Microbiol.">
        <title>The Global Catalogue of Microorganisms (GCM) 10K type strain sequencing project: providing services to taxonomists for standard genome sequencing and annotation.</title>
        <authorList>
            <consortium name="The Broad Institute Genomics Platform"/>
            <consortium name="The Broad Institute Genome Sequencing Center for Infectious Disease"/>
            <person name="Wu L."/>
            <person name="Ma J."/>
        </authorList>
    </citation>
    <scope>NUCLEOTIDE SEQUENCE [LARGE SCALE GENOMIC DNA]</scope>
    <source>
        <strain evidence="4">KCTC 52141</strain>
    </source>
</reference>
<name>A0ABV7HWZ0_9GAMM</name>
<dbReference type="InterPro" id="IPR029045">
    <property type="entry name" value="ClpP/crotonase-like_dom_sf"/>
</dbReference>
<comment type="caution">
    <text evidence="3">The sequence shown here is derived from an EMBL/GenBank/DDBJ whole genome shotgun (WGS) entry which is preliminary data.</text>
</comment>
<dbReference type="EMBL" id="JBHRTL010000031">
    <property type="protein sequence ID" value="MFC3156620.1"/>
    <property type="molecule type" value="Genomic_DNA"/>
</dbReference>
<organism evidence="3 4">
    <name type="scientific">Gilvimarinus japonicus</name>
    <dbReference type="NCBI Taxonomy" id="1796469"/>
    <lineage>
        <taxon>Bacteria</taxon>
        <taxon>Pseudomonadati</taxon>
        <taxon>Pseudomonadota</taxon>
        <taxon>Gammaproteobacteria</taxon>
        <taxon>Cellvibrionales</taxon>
        <taxon>Cellvibrionaceae</taxon>
        <taxon>Gilvimarinus</taxon>
    </lineage>
</organism>
<dbReference type="RefSeq" id="WP_382417939.1">
    <property type="nucleotide sequence ID" value="NZ_AP031500.1"/>
</dbReference>
<dbReference type="Proteomes" id="UP001595548">
    <property type="component" value="Unassembled WGS sequence"/>
</dbReference>
<dbReference type="SUPFAM" id="SSF52096">
    <property type="entry name" value="ClpP/crotonase"/>
    <property type="match status" value="1"/>
</dbReference>
<evidence type="ECO:0000313" key="4">
    <source>
        <dbReference type="Proteomes" id="UP001595548"/>
    </source>
</evidence>
<evidence type="ECO:0000259" key="2">
    <source>
        <dbReference type="Pfam" id="PF03572"/>
    </source>
</evidence>
<evidence type="ECO:0000313" key="3">
    <source>
        <dbReference type="EMBL" id="MFC3156620.1"/>
    </source>
</evidence>
<dbReference type="InterPro" id="IPR005151">
    <property type="entry name" value="Tail-specific_protease"/>
</dbReference>